<dbReference type="Pfam" id="PF13242">
    <property type="entry name" value="Hydrolase_like"/>
    <property type="match status" value="1"/>
</dbReference>
<dbReference type="Proteomes" id="UP001596548">
    <property type="component" value="Unassembled WGS sequence"/>
</dbReference>
<evidence type="ECO:0000313" key="4">
    <source>
        <dbReference type="Proteomes" id="UP001596548"/>
    </source>
</evidence>
<dbReference type="InterPro" id="IPR051540">
    <property type="entry name" value="S-2-haloacid_dehalogenase"/>
</dbReference>
<evidence type="ECO:0000256" key="2">
    <source>
        <dbReference type="SAM" id="MobiDB-lite"/>
    </source>
</evidence>
<dbReference type="PANTHER" id="PTHR43316:SF3">
    <property type="entry name" value="HALOACID DEHALOGENASE, TYPE II (AFU_ORTHOLOGUE AFUA_2G07750)-RELATED"/>
    <property type="match status" value="1"/>
</dbReference>
<evidence type="ECO:0000313" key="3">
    <source>
        <dbReference type="EMBL" id="MFC7274132.1"/>
    </source>
</evidence>
<keyword evidence="1 3" id="KW-0378">Hydrolase</keyword>
<evidence type="ECO:0000256" key="1">
    <source>
        <dbReference type="ARBA" id="ARBA00022801"/>
    </source>
</evidence>
<feature type="compositionally biased region" description="Low complexity" evidence="2">
    <location>
        <begin position="1"/>
        <end position="16"/>
    </location>
</feature>
<dbReference type="EMBL" id="JBHTBJ010000004">
    <property type="protein sequence ID" value="MFC7274132.1"/>
    <property type="molecule type" value="Genomic_DNA"/>
</dbReference>
<dbReference type="InterPro" id="IPR036412">
    <property type="entry name" value="HAD-like_sf"/>
</dbReference>
<accession>A0ABW2HM43</accession>
<organism evidence="3 4">
    <name type="scientific">Paractinoplanes rhizophilus</name>
    <dbReference type="NCBI Taxonomy" id="1416877"/>
    <lineage>
        <taxon>Bacteria</taxon>
        <taxon>Bacillati</taxon>
        <taxon>Actinomycetota</taxon>
        <taxon>Actinomycetes</taxon>
        <taxon>Micromonosporales</taxon>
        <taxon>Micromonosporaceae</taxon>
        <taxon>Paractinoplanes</taxon>
    </lineage>
</organism>
<dbReference type="SUPFAM" id="SSF56784">
    <property type="entry name" value="HAD-like"/>
    <property type="match status" value="1"/>
</dbReference>
<reference evidence="4" key="1">
    <citation type="journal article" date="2019" name="Int. J. Syst. Evol. Microbiol.">
        <title>The Global Catalogue of Microorganisms (GCM) 10K type strain sequencing project: providing services to taxonomists for standard genome sequencing and annotation.</title>
        <authorList>
            <consortium name="The Broad Institute Genomics Platform"/>
            <consortium name="The Broad Institute Genome Sequencing Center for Infectious Disease"/>
            <person name="Wu L."/>
            <person name="Ma J."/>
        </authorList>
    </citation>
    <scope>NUCLEOTIDE SEQUENCE [LARGE SCALE GENOMIC DNA]</scope>
    <source>
        <strain evidence="4">XZYJT-10</strain>
    </source>
</reference>
<proteinExistence type="predicted"/>
<dbReference type="GO" id="GO:0016787">
    <property type="term" value="F:hydrolase activity"/>
    <property type="evidence" value="ECO:0007669"/>
    <property type="project" value="UniProtKB-KW"/>
</dbReference>
<dbReference type="EC" id="3.1.3.-" evidence="3"/>
<feature type="compositionally biased region" description="Basic and acidic residues" evidence="2">
    <location>
        <begin position="17"/>
        <end position="34"/>
    </location>
</feature>
<gene>
    <name evidence="3" type="ORF">ACFQS1_09090</name>
</gene>
<dbReference type="InterPro" id="IPR023214">
    <property type="entry name" value="HAD_sf"/>
</dbReference>
<keyword evidence="4" id="KW-1185">Reference proteome</keyword>
<sequence>MRPSSRARPASWSGASDRLRLLRDPDRPVRRDPPPDAAVAAQLAGAEQVRPPRPGGLALLDRLRADGFRLGLVSDCSSELYESWPSTPYAPRIDAAVFSWHEGYRKPDLRLYAAVSARLGVSAGDCWYVGDGGSREHDGARRAGMRPILVTNAGCPEAAAYRSDPDPYRPELVVDDLDGLRALLHS</sequence>
<dbReference type="RefSeq" id="WP_378965758.1">
    <property type="nucleotide sequence ID" value="NZ_JBHTBJ010000004.1"/>
</dbReference>
<name>A0ABW2HM43_9ACTN</name>
<comment type="caution">
    <text evidence="3">The sequence shown here is derived from an EMBL/GenBank/DDBJ whole genome shotgun (WGS) entry which is preliminary data.</text>
</comment>
<feature type="region of interest" description="Disordered" evidence="2">
    <location>
        <begin position="1"/>
        <end position="51"/>
    </location>
</feature>
<dbReference type="PANTHER" id="PTHR43316">
    <property type="entry name" value="HYDROLASE, HALOACID DELAHOGENASE-RELATED"/>
    <property type="match status" value="1"/>
</dbReference>
<dbReference type="Gene3D" id="3.40.50.1000">
    <property type="entry name" value="HAD superfamily/HAD-like"/>
    <property type="match status" value="1"/>
</dbReference>
<protein>
    <submittedName>
        <fullName evidence="3">HAD family hydrolase</fullName>
        <ecNumber evidence="3">3.1.3.-</ecNumber>
    </submittedName>
</protein>